<gene>
    <name evidence="1" type="ORF">BST27_29795</name>
</gene>
<evidence type="ECO:0000313" key="2">
    <source>
        <dbReference type="Proteomes" id="UP000192739"/>
    </source>
</evidence>
<keyword evidence="2" id="KW-1185">Reference proteome</keyword>
<sequence>MWIAAAALADSSVVLMLAKSVAAVVINSGVAVKKDMEGPLFESWLHRQTAVDLVSLGNLGVVAPTAVDRPGN</sequence>
<dbReference type="EMBL" id="MVHT01000174">
    <property type="protein sequence ID" value="ORA89697.1"/>
    <property type="molecule type" value="Genomic_DNA"/>
</dbReference>
<reference evidence="1 2" key="1">
    <citation type="submission" date="2017-02" db="EMBL/GenBank/DDBJ databases">
        <title>The new phylogeny of genus Mycobacterium.</title>
        <authorList>
            <person name="Tortoli E."/>
            <person name="Trovato A."/>
            <person name="Cirillo D.M."/>
        </authorList>
    </citation>
    <scope>NUCLEOTIDE SEQUENCE [LARGE SCALE GENOMIC DNA]</scope>
    <source>
        <strain evidence="1 2">DSM 44049</strain>
    </source>
</reference>
<comment type="caution">
    <text evidence="1">The sequence shown here is derived from an EMBL/GenBank/DDBJ whole genome shotgun (WGS) entry which is preliminary data.</text>
</comment>
<name>A0A1T3VT83_MYCIE</name>
<evidence type="ECO:0000313" key="1">
    <source>
        <dbReference type="EMBL" id="ORA89697.1"/>
    </source>
</evidence>
<accession>A0A1T3VT83</accession>
<dbReference type="Proteomes" id="UP000192739">
    <property type="component" value="Unassembled WGS sequence"/>
</dbReference>
<proteinExistence type="predicted"/>
<dbReference type="AlphaFoldDB" id="A0A1T3VT83"/>
<protein>
    <submittedName>
        <fullName evidence="1">Uncharacterized protein</fullName>
    </submittedName>
</protein>
<organism evidence="1 2">
    <name type="scientific">Mycobacterium intermedium</name>
    <dbReference type="NCBI Taxonomy" id="28445"/>
    <lineage>
        <taxon>Bacteria</taxon>
        <taxon>Bacillati</taxon>
        <taxon>Actinomycetota</taxon>
        <taxon>Actinomycetes</taxon>
        <taxon>Mycobacteriales</taxon>
        <taxon>Mycobacteriaceae</taxon>
        <taxon>Mycobacterium</taxon>
        <taxon>Mycobacterium simiae complex</taxon>
    </lineage>
</organism>